<dbReference type="Proteomes" id="UP000249099">
    <property type="component" value="Unassembled WGS sequence"/>
</dbReference>
<protein>
    <submittedName>
        <fullName evidence="1">Uncharacterized protein</fullName>
    </submittedName>
</protein>
<dbReference type="AlphaFoldDB" id="A0A328KPV7"/>
<reference evidence="1 2" key="1">
    <citation type="submission" date="2017-03" db="EMBL/GenBank/DDBJ databases">
        <title>wgs assembly of Dolosigranulum pigrum KPL CDC strains.</title>
        <authorList>
            <person name="Brugger S.D."/>
            <person name="Pettigrew M."/>
            <person name="Kong Y."/>
            <person name="Lemon K.P."/>
        </authorList>
    </citation>
    <scope>NUCLEOTIDE SEQUENCE [LARGE SCALE GENOMIC DNA]</scope>
    <source>
        <strain evidence="1 2">KPL1931_CDC4294-98</strain>
    </source>
</reference>
<sequence length="110" mass="12490">MTKIEKAKFSKDLLIKVIKTSDNSEGINRLKSIQQEVRDGFNKELLAESARSLSSHYMRTALVSYIKEHGAPFTDFGSDEYHDNLIKVFGELLDYNTTVAINEIDGEFTL</sequence>
<comment type="caution">
    <text evidence="1">The sequence shown here is derived from an EMBL/GenBank/DDBJ whole genome shotgun (WGS) entry which is preliminary data.</text>
</comment>
<evidence type="ECO:0000313" key="2">
    <source>
        <dbReference type="Proteomes" id="UP000249099"/>
    </source>
</evidence>
<proteinExistence type="predicted"/>
<dbReference type="RefSeq" id="WP_112790341.1">
    <property type="nucleotide sequence ID" value="NZ_NAQV01000023.1"/>
</dbReference>
<accession>A0A328KPV7</accession>
<organism evidence="1 2">
    <name type="scientific">Dolosigranulum pigrum</name>
    <dbReference type="NCBI Taxonomy" id="29394"/>
    <lineage>
        <taxon>Bacteria</taxon>
        <taxon>Bacillati</taxon>
        <taxon>Bacillota</taxon>
        <taxon>Bacilli</taxon>
        <taxon>Lactobacillales</taxon>
        <taxon>Carnobacteriaceae</taxon>
        <taxon>Dolosigranulum</taxon>
    </lineage>
</organism>
<gene>
    <name evidence="1" type="ORF">B8A44_07545</name>
</gene>
<name>A0A328KPV7_9LACT</name>
<evidence type="ECO:0000313" key="1">
    <source>
        <dbReference type="EMBL" id="RAN62393.1"/>
    </source>
</evidence>
<dbReference type="EMBL" id="NAQV01000023">
    <property type="protein sequence ID" value="RAN62393.1"/>
    <property type="molecule type" value="Genomic_DNA"/>
</dbReference>